<evidence type="ECO:0000313" key="1">
    <source>
        <dbReference type="EMBL" id="QBQ78118.1"/>
    </source>
</evidence>
<name>A0A482MWJ9_9CAUD</name>
<gene>
    <name evidence="1" type="ORF">HdK5_00060</name>
</gene>
<reference evidence="1 2" key="1">
    <citation type="submission" date="2019-01" db="EMBL/GenBank/DDBJ databases">
        <title>Still something new to discover - new insights into E. coli phage diversity and taxonomy.</title>
        <authorList>
            <person name="Korf I.H.E."/>
            <person name="Adriaennsens E."/>
            <person name="Dreiseikelmann B."/>
            <person name="Kropinski A."/>
            <person name="Nimtz M."/>
            <person name="Meier-Kolthoff J.P."/>
            <person name="Rohde M."/>
            <person name="van Raaij M."/>
            <person name="Wittmann J."/>
        </authorList>
    </citation>
    <scope>NUCLEOTIDE SEQUENCE [LARGE SCALE GENOMIC DNA]</scope>
</reference>
<keyword evidence="2" id="KW-1185">Reference proteome</keyword>
<organism evidence="1 2">
    <name type="scientific">Escherichia phage vB_EcoM_HdK5</name>
    <dbReference type="NCBI Taxonomy" id="2508197"/>
    <lineage>
        <taxon>Viruses</taxon>
        <taxon>Duplodnaviria</taxon>
        <taxon>Heunggongvirae</taxon>
        <taxon>Uroviricota</taxon>
        <taxon>Caudoviricetes</taxon>
        <taxon>Vequintavirinae</taxon>
        <taxon>Vequintavirus</taxon>
        <taxon>Vequintavirus HdK5</taxon>
    </lineage>
</organism>
<protein>
    <submittedName>
        <fullName evidence="1">Uncharacterized protein</fullName>
    </submittedName>
</protein>
<evidence type="ECO:0000313" key="2">
    <source>
        <dbReference type="Proteomes" id="UP000306453"/>
    </source>
</evidence>
<dbReference type="EMBL" id="MK373780">
    <property type="protein sequence ID" value="QBQ78118.1"/>
    <property type="molecule type" value="Genomic_DNA"/>
</dbReference>
<sequence>MSDFMWKVGYSSPEMCKACFVKIGREDIDKVILKFRDVAVIGNRVLKHLKNLKLTKKKFFGLFEEKVDAWTHCIQEAKSHYSAIITPERVAKMEGFINSTEFECLKAALDSYPKCLKHLDKYVEKDGEMYLTLDAYYEMQEILNLDLTLVSTEYNNRYPGLTLGPARKGGAFCIRRQQIEIHLQRTLPQRCCVESI</sequence>
<dbReference type="Proteomes" id="UP000306453">
    <property type="component" value="Segment"/>
</dbReference>
<proteinExistence type="predicted"/>
<accession>A0A482MWJ9</accession>